<keyword evidence="6" id="KW-1185">Reference proteome</keyword>
<protein>
    <recommendedName>
        <fullName evidence="4">Epoxide hydrolase N-terminal domain-containing protein</fullName>
    </recommendedName>
</protein>
<dbReference type="PANTHER" id="PTHR21661">
    <property type="entry name" value="EPOXIDE HYDROLASE 1-RELATED"/>
    <property type="match status" value="1"/>
</dbReference>
<dbReference type="InterPro" id="IPR029058">
    <property type="entry name" value="AB_hydrolase_fold"/>
</dbReference>
<dbReference type="PRINTS" id="PR00412">
    <property type="entry name" value="EPOXHYDRLASE"/>
</dbReference>
<dbReference type="PIRSF" id="PIRSF001112">
    <property type="entry name" value="Epoxide_hydrolase"/>
    <property type="match status" value="1"/>
</dbReference>
<name>W2RXS4_CYPE1</name>
<dbReference type="Pfam" id="PF06441">
    <property type="entry name" value="EHN"/>
    <property type="match status" value="1"/>
</dbReference>
<dbReference type="AlphaFoldDB" id="W2RXS4"/>
<organism evidence="5 6">
    <name type="scientific">Cyphellophora europaea (strain CBS 101466)</name>
    <name type="common">Phialophora europaea</name>
    <dbReference type="NCBI Taxonomy" id="1220924"/>
    <lineage>
        <taxon>Eukaryota</taxon>
        <taxon>Fungi</taxon>
        <taxon>Dikarya</taxon>
        <taxon>Ascomycota</taxon>
        <taxon>Pezizomycotina</taxon>
        <taxon>Eurotiomycetes</taxon>
        <taxon>Chaetothyriomycetidae</taxon>
        <taxon>Chaetothyriales</taxon>
        <taxon>Cyphellophoraceae</taxon>
        <taxon>Cyphellophora</taxon>
    </lineage>
</organism>
<feature type="active site" description="Proton acceptor" evidence="3">
    <location>
        <position position="365"/>
    </location>
</feature>
<evidence type="ECO:0000313" key="5">
    <source>
        <dbReference type="EMBL" id="ETN41247.1"/>
    </source>
</evidence>
<feature type="active site" description="Nucleophile" evidence="3">
    <location>
        <position position="182"/>
    </location>
</feature>
<dbReference type="STRING" id="1220924.W2RXS4"/>
<dbReference type="InParanoid" id="W2RXS4"/>
<dbReference type="EMBL" id="KB822719">
    <property type="protein sequence ID" value="ETN41247.1"/>
    <property type="molecule type" value="Genomic_DNA"/>
</dbReference>
<keyword evidence="2" id="KW-0378">Hydrolase</keyword>
<dbReference type="GeneID" id="19970521"/>
<accession>W2RXS4</accession>
<dbReference type="GO" id="GO:0004301">
    <property type="term" value="F:epoxide hydrolase activity"/>
    <property type="evidence" value="ECO:0007669"/>
    <property type="project" value="TreeGrafter"/>
</dbReference>
<evidence type="ECO:0000256" key="2">
    <source>
        <dbReference type="ARBA" id="ARBA00022801"/>
    </source>
</evidence>
<proteinExistence type="inferred from homology"/>
<dbReference type="SUPFAM" id="SSF53474">
    <property type="entry name" value="alpha/beta-Hydrolases"/>
    <property type="match status" value="1"/>
</dbReference>
<sequence length="389" mass="44618">MSVDIRPFKIDVPLEEVERMKRKLRDTRLPKNPIVPEAGEDYAGPSMDWTHRLYNKYLDFDWPAAQDHLNRHNHYIASIPDENTSVDIHFTHTPSPSPDGIPLILIHGWPGSFAEFDRVVDCFANPPSSDMPSFHVVVPNIPGFMWSSPPHRKGWTLQDTARLYHKLMLSLGYSAYVAQAGDWGMFIARELGAKYPACEAVHLNFCPTPLPEDLKDSDLTEREKMVNDRCDDWLDDHLGYAVCMRSRPHTVGVGFIDHPVGIMMWVGEKFNELANPDNQDEKWEQIILTQVCLYHFSGCMMTAMLPYYENVKHAGFGEFVLKEENRIKCPMGYTSFKYDSRPGTKRGVERSGNLVFYNESDHGGHFAALECPDVLLADCRKFFDEHFTR</sequence>
<dbReference type="Gene3D" id="3.40.50.1820">
    <property type="entry name" value="alpha/beta hydrolase"/>
    <property type="match status" value="1"/>
</dbReference>
<dbReference type="InterPro" id="IPR016292">
    <property type="entry name" value="Epoxide_hydrolase"/>
</dbReference>
<evidence type="ECO:0000256" key="3">
    <source>
        <dbReference type="PIRSR" id="PIRSR001112-1"/>
    </source>
</evidence>
<dbReference type="PANTHER" id="PTHR21661:SF79">
    <property type="entry name" value="EPOXIDE HYDROLASE"/>
    <property type="match status" value="1"/>
</dbReference>
<dbReference type="eggNOG" id="KOG2565">
    <property type="taxonomic scope" value="Eukaryota"/>
</dbReference>
<evidence type="ECO:0000313" key="6">
    <source>
        <dbReference type="Proteomes" id="UP000030752"/>
    </source>
</evidence>
<reference evidence="5 6" key="1">
    <citation type="submission" date="2013-03" db="EMBL/GenBank/DDBJ databases">
        <title>The Genome Sequence of Phialophora europaea CBS 101466.</title>
        <authorList>
            <consortium name="The Broad Institute Genomics Platform"/>
            <person name="Cuomo C."/>
            <person name="de Hoog S."/>
            <person name="Gorbushina A."/>
            <person name="Walker B."/>
            <person name="Young S.K."/>
            <person name="Zeng Q."/>
            <person name="Gargeya S."/>
            <person name="Fitzgerald M."/>
            <person name="Haas B."/>
            <person name="Abouelleil A."/>
            <person name="Allen A.W."/>
            <person name="Alvarado L."/>
            <person name="Arachchi H.M."/>
            <person name="Berlin A.M."/>
            <person name="Chapman S.B."/>
            <person name="Gainer-Dewar J."/>
            <person name="Goldberg J."/>
            <person name="Griggs A."/>
            <person name="Gujja S."/>
            <person name="Hansen M."/>
            <person name="Howarth C."/>
            <person name="Imamovic A."/>
            <person name="Ireland A."/>
            <person name="Larimer J."/>
            <person name="McCowan C."/>
            <person name="Murphy C."/>
            <person name="Pearson M."/>
            <person name="Poon T.W."/>
            <person name="Priest M."/>
            <person name="Roberts A."/>
            <person name="Saif S."/>
            <person name="Shea T."/>
            <person name="Sisk P."/>
            <person name="Sykes S."/>
            <person name="Wortman J."/>
            <person name="Nusbaum C."/>
            <person name="Birren B."/>
        </authorList>
    </citation>
    <scope>NUCLEOTIDE SEQUENCE [LARGE SCALE GENOMIC DNA]</scope>
    <source>
        <strain evidence="5 6">CBS 101466</strain>
    </source>
</reference>
<feature type="active site" description="Proton donor" evidence="3">
    <location>
        <position position="307"/>
    </location>
</feature>
<evidence type="ECO:0000259" key="4">
    <source>
        <dbReference type="Pfam" id="PF06441"/>
    </source>
</evidence>
<dbReference type="RefSeq" id="XP_008715756.1">
    <property type="nucleotide sequence ID" value="XM_008717534.1"/>
</dbReference>
<gene>
    <name evidence="5" type="ORF">HMPREF1541_03182</name>
</gene>
<dbReference type="InterPro" id="IPR010497">
    <property type="entry name" value="Epoxide_hydro_N"/>
</dbReference>
<dbReference type="OrthoDB" id="7130006at2759"/>
<feature type="domain" description="Epoxide hydrolase N-terminal" evidence="4">
    <location>
        <begin position="5"/>
        <end position="116"/>
    </location>
</feature>
<dbReference type="VEuPathDB" id="FungiDB:HMPREF1541_03182"/>
<evidence type="ECO:0000256" key="1">
    <source>
        <dbReference type="ARBA" id="ARBA00010088"/>
    </source>
</evidence>
<dbReference type="HOGENOM" id="CLU_019414_0_0_1"/>
<dbReference type="GO" id="GO:0097176">
    <property type="term" value="P:epoxide metabolic process"/>
    <property type="evidence" value="ECO:0007669"/>
    <property type="project" value="TreeGrafter"/>
</dbReference>
<comment type="similarity">
    <text evidence="1">Belongs to the peptidase S33 family.</text>
</comment>
<dbReference type="Proteomes" id="UP000030752">
    <property type="component" value="Unassembled WGS sequence"/>
</dbReference>
<dbReference type="InterPro" id="IPR000639">
    <property type="entry name" value="Epox_hydrolase-like"/>
</dbReference>